<name>A0A927U726_9FIRM</name>
<proteinExistence type="predicted"/>
<dbReference type="AlphaFoldDB" id="A0A927U726"/>
<evidence type="ECO:0000313" key="2">
    <source>
        <dbReference type="EMBL" id="MBE5919526.1"/>
    </source>
</evidence>
<evidence type="ECO:0000256" key="1">
    <source>
        <dbReference type="SAM" id="MobiDB-lite"/>
    </source>
</evidence>
<protein>
    <submittedName>
        <fullName evidence="2">Uncharacterized protein</fullName>
    </submittedName>
</protein>
<reference evidence="2" key="1">
    <citation type="submission" date="2019-04" db="EMBL/GenBank/DDBJ databases">
        <title>Evolution of Biomass-Degrading Anaerobic Consortia Revealed by Metagenomics.</title>
        <authorList>
            <person name="Peng X."/>
        </authorList>
    </citation>
    <scope>NUCLEOTIDE SEQUENCE</scope>
    <source>
        <strain evidence="2">SIG311</strain>
    </source>
</reference>
<feature type="compositionally biased region" description="Basic and acidic residues" evidence="1">
    <location>
        <begin position="54"/>
        <end position="68"/>
    </location>
</feature>
<evidence type="ECO:0000313" key="3">
    <source>
        <dbReference type="Proteomes" id="UP000766246"/>
    </source>
</evidence>
<organism evidence="2 3">
    <name type="scientific">Pseudobutyrivibrio ruminis</name>
    <dbReference type="NCBI Taxonomy" id="46206"/>
    <lineage>
        <taxon>Bacteria</taxon>
        <taxon>Bacillati</taxon>
        <taxon>Bacillota</taxon>
        <taxon>Clostridia</taxon>
        <taxon>Lachnospirales</taxon>
        <taxon>Lachnospiraceae</taxon>
        <taxon>Pseudobutyrivibrio</taxon>
    </lineage>
</organism>
<gene>
    <name evidence="2" type="ORF">E7272_06730</name>
</gene>
<accession>A0A927U726</accession>
<feature type="region of interest" description="Disordered" evidence="1">
    <location>
        <begin position="54"/>
        <end position="92"/>
    </location>
</feature>
<comment type="caution">
    <text evidence="2">The sequence shown here is derived from an EMBL/GenBank/DDBJ whole genome shotgun (WGS) entry which is preliminary data.</text>
</comment>
<dbReference type="Proteomes" id="UP000766246">
    <property type="component" value="Unassembled WGS sequence"/>
</dbReference>
<sequence>MRHNKVKIVWSIVAILLLVLVASLVYIHVSDANEQKQIEEDGEALGLDIEAHEDKPHESTKEFEKAVDEQDALNNDDSKDADEIEDTKSETVIENESDVSYGNFEINTESGASDSFGPITKEEYDTFKKTCNDTIDTNKMQDIKALMTKDYTGTWYDPENGEAIRLSSEGAYVYIPYLDYYGDTLYQWELVDRSAQGACPMLQIYLWGPDTPGLAYYVAGYNEKYFYGKLQGYVFYKQ</sequence>
<dbReference type="EMBL" id="SVER01000014">
    <property type="protein sequence ID" value="MBE5919526.1"/>
    <property type="molecule type" value="Genomic_DNA"/>
</dbReference>